<feature type="repeat" description="TPR" evidence="1">
    <location>
        <begin position="128"/>
        <end position="161"/>
    </location>
</feature>
<keyword evidence="1" id="KW-0802">TPR repeat</keyword>
<accession>A0A7Z1AGX2</accession>
<dbReference type="PANTHER" id="PTHR44216:SF3">
    <property type="entry name" value="PROTEIN O-MANNOSYL-TRANSFERASE TMTC2"/>
    <property type="match status" value="1"/>
</dbReference>
<dbReference type="InterPro" id="IPR011990">
    <property type="entry name" value="TPR-like_helical_dom_sf"/>
</dbReference>
<comment type="caution">
    <text evidence="3">The sequence shown here is derived from an EMBL/GenBank/DDBJ whole genome shotgun (WGS) entry which is preliminary data.</text>
</comment>
<reference evidence="3 4" key="1">
    <citation type="submission" date="2016-06" db="EMBL/GenBank/DDBJ databases">
        <title>Genome sequence of endosymbiont of Candidatus Endolucinida thiodiazotropha.</title>
        <authorList>
            <person name="Poehlein A."/>
            <person name="Koenig S."/>
            <person name="Heiden S.E."/>
            <person name="Thuermer A."/>
            <person name="Voget S."/>
            <person name="Daniel R."/>
            <person name="Markert S."/>
            <person name="Gros O."/>
            <person name="Schweder T."/>
        </authorList>
    </citation>
    <scope>NUCLEOTIDE SEQUENCE [LARGE SCALE GENOMIC DNA]</scope>
    <source>
        <strain evidence="3 4">COS</strain>
    </source>
</reference>
<sequence>MQSISIHPRNWTGVSLVSGMISIFLLLSGCSTTTTATKDEARPAISEVGADQSSSADPQLQKRFDAAVALMRQDKIDKAKLNLQALIDQNPRLPGPHINLGIIQLNEGEPAKAAESFTTALELKPDSLPAHNQLGVALRMQGKFQQAEQTYRTALKIEPDYLLAHRNLGILYDLYLSRPELALQHYKRCQALGDTNDKEIGGWILDLERRIKSSK</sequence>
<dbReference type="AlphaFoldDB" id="A0A7Z1AGX2"/>
<evidence type="ECO:0000313" key="3">
    <source>
        <dbReference type="EMBL" id="ODJ89531.1"/>
    </source>
</evidence>
<dbReference type="EMBL" id="MARB01000001">
    <property type="protein sequence ID" value="ODJ89531.1"/>
    <property type="molecule type" value="Genomic_DNA"/>
</dbReference>
<dbReference type="InterPro" id="IPR052384">
    <property type="entry name" value="TMTC_O-mannosyltransferase"/>
</dbReference>
<dbReference type="Pfam" id="PF13432">
    <property type="entry name" value="TPR_16"/>
    <property type="match status" value="1"/>
</dbReference>
<dbReference type="SUPFAM" id="SSF48452">
    <property type="entry name" value="TPR-like"/>
    <property type="match status" value="1"/>
</dbReference>
<feature type="region of interest" description="Disordered" evidence="2">
    <location>
        <begin position="36"/>
        <end position="59"/>
    </location>
</feature>
<keyword evidence="3" id="KW-0449">Lipoprotein</keyword>
<dbReference type="PANTHER" id="PTHR44216">
    <property type="entry name" value="PROTEIN O-MANNOSYL-TRANSFERASE TMTC2"/>
    <property type="match status" value="1"/>
</dbReference>
<dbReference type="PROSITE" id="PS50005">
    <property type="entry name" value="TPR"/>
    <property type="match status" value="2"/>
</dbReference>
<dbReference type="RefSeq" id="WP_162420060.1">
    <property type="nucleotide sequence ID" value="NZ_MARB01000001.1"/>
</dbReference>
<dbReference type="GO" id="GO:0000030">
    <property type="term" value="F:mannosyltransferase activity"/>
    <property type="evidence" value="ECO:0007669"/>
    <property type="project" value="TreeGrafter"/>
</dbReference>
<dbReference type="Proteomes" id="UP000094769">
    <property type="component" value="Unassembled WGS sequence"/>
</dbReference>
<gene>
    <name evidence="3" type="ORF">CODIS_00910</name>
</gene>
<name>A0A7Z1AGX2_9GAMM</name>
<dbReference type="Pfam" id="PF00515">
    <property type="entry name" value="TPR_1"/>
    <property type="match status" value="1"/>
</dbReference>
<keyword evidence="4" id="KW-1185">Reference proteome</keyword>
<feature type="repeat" description="TPR" evidence="1">
    <location>
        <begin position="94"/>
        <end position="127"/>
    </location>
</feature>
<evidence type="ECO:0000256" key="1">
    <source>
        <dbReference type="PROSITE-ProRule" id="PRU00339"/>
    </source>
</evidence>
<dbReference type="InterPro" id="IPR019734">
    <property type="entry name" value="TPR_rpt"/>
</dbReference>
<protein>
    <submittedName>
        <fullName evidence="3">Lipoprotein NlpI</fullName>
    </submittedName>
</protein>
<dbReference type="GO" id="GO:0035269">
    <property type="term" value="P:protein O-linked glycosylation via mannose"/>
    <property type="evidence" value="ECO:0007669"/>
    <property type="project" value="TreeGrafter"/>
</dbReference>
<organism evidence="3 4">
    <name type="scientific">Candidatus Thiodiazotropha endolucinida</name>
    <dbReference type="NCBI Taxonomy" id="1655433"/>
    <lineage>
        <taxon>Bacteria</taxon>
        <taxon>Pseudomonadati</taxon>
        <taxon>Pseudomonadota</taxon>
        <taxon>Gammaproteobacteria</taxon>
        <taxon>Chromatiales</taxon>
        <taxon>Sedimenticolaceae</taxon>
        <taxon>Candidatus Thiodiazotropha</taxon>
    </lineage>
</organism>
<dbReference type="Gene3D" id="1.25.40.10">
    <property type="entry name" value="Tetratricopeptide repeat domain"/>
    <property type="match status" value="1"/>
</dbReference>
<evidence type="ECO:0000313" key="4">
    <source>
        <dbReference type="Proteomes" id="UP000094769"/>
    </source>
</evidence>
<evidence type="ECO:0000256" key="2">
    <source>
        <dbReference type="SAM" id="MobiDB-lite"/>
    </source>
</evidence>
<dbReference type="PROSITE" id="PS50293">
    <property type="entry name" value="TPR_REGION"/>
    <property type="match status" value="1"/>
</dbReference>
<proteinExistence type="predicted"/>
<dbReference type="SMART" id="SM00028">
    <property type="entry name" value="TPR"/>
    <property type="match status" value="4"/>
</dbReference>